<dbReference type="Gene3D" id="1.25.40.180">
    <property type="match status" value="3"/>
</dbReference>
<keyword evidence="9" id="KW-0539">Nucleus</keyword>
<sequence>MSGRKRRNNFDNDDEDDYYQHEFRPRMQKRQRIPPVVQLCKEMMPDITTIGESKKAFEEDIKLLSEAIVNEFGHDEYFNNALLSTLRAVILEQPHKQPAIALLTITVNSQNEVTGKNIINFFFEELQNTCNDTVKISELKLESNNTGPWNRIKLLLRFLSLLSPILLNDDIINIYTQLLNLAVELNNLDSEKRNPLAEAIYTNTLVDVPYLFYFNKSDKDLQNKVDQLITTVEASFKIKHTTLQLLSQYNTSVVPYETIELPQVSLSNVKKILANNMEQLEQLFINWNHLLPETLNGDQGFNDALKLPTCEDLKLFSFFNTCENAGSVDGMWKTPYYIFKIYLPQSTGDFDTVVPINTYAGQLFRDIFIDIVQSLEFNRREVAKQIVMIDLFFKEKFFAEQGISIADLIETYEEDPLASTYKIEDNVIETILSLVFKLPTVSQPFAYFYTLLVDICQNSPKAIAPVFGRAFRFFYNNIDNLDFELNLRFLDWFSIQMSNFNFSWKWNEWENDSKRFSSSIYNPKIVFIKNLIRKELRLTSTPNEVNSSLPDEFKQYMNTSYFSSDILCTIYQSYFVNEKLQITFEDTKSNDLIFKNEKFPFASIVSELLDYIHKQNDVRDVNELETIIAKFNEGTDPLSNHITDFNKFIVFLLTQCVVHCGSRSLSHANKYISDLYEELKTVWDKLDIPQDIREATIIEAVLTYWNSNSQNGYLIVDAFKFVGMVSAKAIYEFCFKDWNGKVYGLMDVTSIDAIFRTLSNQVKIIKSEESIESGVEDFETVFEKLCIIINDAIVNLNVSNEDTINIPEINDTTELTNLEELQRLDMLWKYSTAVSFAKSLLRKYATQYRQLSEKLLTGMNAAIPHAPTRNVLSTWIKEVEEL</sequence>
<evidence type="ECO:0000256" key="9">
    <source>
        <dbReference type="ARBA" id="ARBA00023242"/>
    </source>
</evidence>
<dbReference type="AlphaFoldDB" id="A0AAN8A8E0"/>
<dbReference type="GO" id="GO:0006370">
    <property type="term" value="P:7-methylguanosine mRNA capping"/>
    <property type="evidence" value="ECO:0007669"/>
    <property type="project" value="UniProtKB-KW"/>
</dbReference>
<dbReference type="GO" id="GO:0006406">
    <property type="term" value="P:mRNA export from nucleus"/>
    <property type="evidence" value="ECO:0007669"/>
    <property type="project" value="InterPro"/>
</dbReference>
<keyword evidence="14" id="KW-1185">Reference proteome</keyword>
<evidence type="ECO:0000256" key="6">
    <source>
        <dbReference type="ARBA" id="ARBA00022884"/>
    </source>
</evidence>
<dbReference type="SUPFAM" id="SSF48371">
    <property type="entry name" value="ARM repeat"/>
    <property type="match status" value="3"/>
</dbReference>
<comment type="caution">
    <text evidence="13">The sequence shown here is derived from an EMBL/GenBank/DDBJ whole genome shotgun (WGS) entry which is preliminary data.</text>
</comment>
<keyword evidence="5" id="KW-0509">mRNA transport</keyword>
<dbReference type="InterPro" id="IPR027159">
    <property type="entry name" value="CBP80"/>
</dbReference>
<dbReference type="InterPro" id="IPR015172">
    <property type="entry name" value="MIF4G-like_typ-1"/>
</dbReference>
<reference evidence="14" key="1">
    <citation type="submission" date="2023-07" db="EMBL/GenBank/DDBJ databases">
        <title>A draft genome of Kazachstania heterogenica Y-27499.</title>
        <authorList>
            <person name="Donic C."/>
            <person name="Kralova J.S."/>
            <person name="Fidel L."/>
            <person name="Ben-Dor S."/>
            <person name="Jung S."/>
        </authorList>
    </citation>
    <scope>NUCLEOTIDE SEQUENCE [LARGE SCALE GENOMIC DNA]</scope>
    <source>
        <strain evidence="14">Y27499</strain>
    </source>
</reference>
<proteinExistence type="inferred from homology"/>
<gene>
    <name evidence="13" type="ORF">RI543_003153</name>
</gene>
<keyword evidence="3" id="KW-0813">Transport</keyword>
<dbReference type="GO" id="GO:0005846">
    <property type="term" value="C:nuclear cap binding complex"/>
    <property type="evidence" value="ECO:0007669"/>
    <property type="project" value="InterPro"/>
</dbReference>
<dbReference type="FunFam" id="1.25.40.180:FF:000056">
    <property type="entry name" value="Sto1p"/>
    <property type="match status" value="1"/>
</dbReference>
<name>A0AAN8A8E0_9SACH</name>
<dbReference type="Pfam" id="PF09088">
    <property type="entry name" value="MIF4G_like"/>
    <property type="match status" value="1"/>
</dbReference>
<evidence type="ECO:0000256" key="3">
    <source>
        <dbReference type="ARBA" id="ARBA00022448"/>
    </source>
</evidence>
<feature type="domain" description="MIF4G" evidence="12">
    <location>
        <begin position="40"/>
        <end position="276"/>
    </location>
</feature>
<dbReference type="PANTHER" id="PTHR12412:SF2">
    <property type="entry name" value="NUCLEAR CAP-BINDING PROTEIN SUBUNIT 1"/>
    <property type="match status" value="1"/>
</dbReference>
<dbReference type="GO" id="GO:0000339">
    <property type="term" value="F:RNA cap binding"/>
    <property type="evidence" value="ECO:0007669"/>
    <property type="project" value="InterPro"/>
</dbReference>
<accession>A0AAN8A8E0</accession>
<evidence type="ECO:0000313" key="13">
    <source>
        <dbReference type="EMBL" id="KAK5779265.1"/>
    </source>
</evidence>
<dbReference type="GO" id="GO:0000184">
    <property type="term" value="P:nuclear-transcribed mRNA catabolic process, nonsense-mediated decay"/>
    <property type="evidence" value="ECO:0007669"/>
    <property type="project" value="TreeGrafter"/>
</dbReference>
<dbReference type="SMART" id="SM00543">
    <property type="entry name" value="MIF4G"/>
    <property type="match status" value="1"/>
</dbReference>
<evidence type="ECO:0000256" key="7">
    <source>
        <dbReference type="ARBA" id="ARBA00023042"/>
    </source>
</evidence>
<comment type="subcellular location">
    <subcellularLocation>
        <location evidence="1">Nucleus</location>
    </subcellularLocation>
</comment>
<dbReference type="GO" id="GO:0008380">
    <property type="term" value="P:RNA splicing"/>
    <property type="evidence" value="ECO:0007669"/>
    <property type="project" value="UniProtKB-KW"/>
</dbReference>
<keyword evidence="8" id="KW-0508">mRNA splicing</keyword>
<organism evidence="13 14">
    <name type="scientific">Arxiozyma heterogenica</name>
    <dbReference type="NCBI Taxonomy" id="278026"/>
    <lineage>
        <taxon>Eukaryota</taxon>
        <taxon>Fungi</taxon>
        <taxon>Dikarya</taxon>
        <taxon>Ascomycota</taxon>
        <taxon>Saccharomycotina</taxon>
        <taxon>Saccharomycetes</taxon>
        <taxon>Saccharomycetales</taxon>
        <taxon>Saccharomycetaceae</taxon>
        <taxon>Arxiozyma</taxon>
    </lineage>
</organism>
<keyword evidence="4" id="KW-0507">mRNA processing</keyword>
<evidence type="ECO:0000256" key="4">
    <source>
        <dbReference type="ARBA" id="ARBA00022664"/>
    </source>
</evidence>
<dbReference type="InterPro" id="IPR015174">
    <property type="entry name" value="MIF4G-like_typ-2"/>
</dbReference>
<evidence type="ECO:0000256" key="2">
    <source>
        <dbReference type="ARBA" id="ARBA00007413"/>
    </source>
</evidence>
<protein>
    <recommendedName>
        <fullName evidence="11">Nuclear cap-binding protein complex subunit 1</fullName>
    </recommendedName>
    <alternativeName>
        <fullName evidence="10">80 kDa nuclear cap-binding protein</fullName>
    </alternativeName>
</protein>
<dbReference type="EMBL" id="JAWIZZ010000047">
    <property type="protein sequence ID" value="KAK5779265.1"/>
    <property type="molecule type" value="Genomic_DNA"/>
</dbReference>
<dbReference type="Pfam" id="PF09090">
    <property type="entry name" value="MIF4G_like_2"/>
    <property type="match status" value="1"/>
</dbReference>
<evidence type="ECO:0000256" key="8">
    <source>
        <dbReference type="ARBA" id="ARBA00023187"/>
    </source>
</evidence>
<evidence type="ECO:0000256" key="11">
    <source>
        <dbReference type="ARBA" id="ARBA00074671"/>
    </source>
</evidence>
<keyword evidence="7" id="KW-0506">mRNA capping</keyword>
<dbReference type="Pfam" id="PF02854">
    <property type="entry name" value="MIF4G"/>
    <property type="match status" value="1"/>
</dbReference>
<evidence type="ECO:0000256" key="1">
    <source>
        <dbReference type="ARBA" id="ARBA00004123"/>
    </source>
</evidence>
<dbReference type="InterPro" id="IPR003890">
    <property type="entry name" value="MIF4G-like_typ-3"/>
</dbReference>
<dbReference type="Proteomes" id="UP001306508">
    <property type="component" value="Unassembled WGS sequence"/>
</dbReference>
<keyword evidence="6" id="KW-0694">RNA-binding</keyword>
<dbReference type="GO" id="GO:0003729">
    <property type="term" value="F:mRNA binding"/>
    <property type="evidence" value="ECO:0007669"/>
    <property type="project" value="TreeGrafter"/>
</dbReference>
<evidence type="ECO:0000313" key="14">
    <source>
        <dbReference type="Proteomes" id="UP001306508"/>
    </source>
</evidence>
<comment type="similarity">
    <text evidence="2">Belongs to the NCBP1 family.</text>
</comment>
<evidence type="ECO:0000256" key="5">
    <source>
        <dbReference type="ARBA" id="ARBA00022816"/>
    </source>
</evidence>
<dbReference type="GO" id="GO:0005634">
    <property type="term" value="C:nucleus"/>
    <property type="evidence" value="ECO:0007669"/>
    <property type="project" value="UniProtKB-SubCell"/>
</dbReference>
<evidence type="ECO:0000259" key="12">
    <source>
        <dbReference type="SMART" id="SM00543"/>
    </source>
</evidence>
<evidence type="ECO:0000256" key="10">
    <source>
        <dbReference type="ARBA" id="ARBA00030965"/>
    </source>
</evidence>
<dbReference type="PANTHER" id="PTHR12412">
    <property type="entry name" value="CAP BINDING PROTEIN"/>
    <property type="match status" value="1"/>
</dbReference>
<dbReference type="InterPro" id="IPR016024">
    <property type="entry name" value="ARM-type_fold"/>
</dbReference>